<dbReference type="eggNOG" id="COG2876">
    <property type="taxonomic scope" value="Bacteria"/>
</dbReference>
<dbReference type="InterPro" id="IPR052899">
    <property type="entry name" value="Class-I_DAHP_synthase"/>
</dbReference>
<proteinExistence type="predicted"/>
<dbReference type="HOGENOM" id="CLU_062599_1_0_7"/>
<dbReference type="InterPro" id="IPR036979">
    <property type="entry name" value="CM_dom_sf"/>
</dbReference>
<dbReference type="OrthoDB" id="9802281at2"/>
<dbReference type="Gene3D" id="1.20.59.10">
    <property type="entry name" value="Chorismate mutase"/>
    <property type="match status" value="1"/>
</dbReference>
<dbReference type="GO" id="GO:0016740">
    <property type="term" value="F:transferase activity"/>
    <property type="evidence" value="ECO:0007669"/>
    <property type="project" value="UniProtKB-KW"/>
</dbReference>
<dbReference type="NCBIfam" id="TIGR01361">
    <property type="entry name" value="DAHP_synth_Bsub"/>
    <property type="match status" value="1"/>
</dbReference>
<evidence type="ECO:0000256" key="2">
    <source>
        <dbReference type="ARBA" id="ARBA00022679"/>
    </source>
</evidence>
<dbReference type="AlphaFoldDB" id="T2GEM1"/>
<keyword evidence="2" id="KW-0808">Transferase</keyword>
<dbReference type="KEGG" id="dgg:DGI_3016"/>
<dbReference type="InterPro" id="IPR006218">
    <property type="entry name" value="DAHP1/KDSA"/>
</dbReference>
<dbReference type="PANTHER" id="PTHR43018">
    <property type="entry name" value="PHOSPHO-2-DEHYDRO-3-DEOXYHEPTONATE ALDOLASE"/>
    <property type="match status" value="1"/>
</dbReference>
<dbReference type="NCBIfam" id="NF009239">
    <property type="entry name" value="PRK12595.1"/>
    <property type="match status" value="1"/>
</dbReference>
<dbReference type="EC" id="5.4.99.5" evidence="1"/>
<feature type="domain" description="Chorismate mutase" evidence="3">
    <location>
        <begin position="1"/>
        <end position="94"/>
    </location>
</feature>
<dbReference type="RefSeq" id="WP_021761811.1">
    <property type="nucleotide sequence ID" value="NC_022444.1"/>
</dbReference>
<evidence type="ECO:0000313" key="4">
    <source>
        <dbReference type="EMBL" id="AGW14738.1"/>
    </source>
</evidence>
<reference evidence="4 5" key="1">
    <citation type="journal article" date="2013" name="J. Bacteriol.">
        <title>Roles of HynAB and Ech, the only two hydrogenases found in the model sulfate reducer Desulfovibrio gigas.</title>
        <authorList>
            <person name="Morais-Silva F.O."/>
            <person name="Santos C.I."/>
            <person name="Rodrigues R."/>
            <person name="Pereira I.A."/>
            <person name="Rodrigues-Pousada C."/>
        </authorList>
    </citation>
    <scope>NUCLEOTIDE SEQUENCE [LARGE SCALE GENOMIC DNA]</scope>
    <source>
        <strain evidence="5">ATCC 19364 / DSM 1382 / NCIMB 9332 / VKM B-1759</strain>
    </source>
</reference>
<dbReference type="InterPro" id="IPR036263">
    <property type="entry name" value="Chorismate_II_sf"/>
</dbReference>
<dbReference type="GO" id="GO:0004106">
    <property type="term" value="F:chorismate mutase activity"/>
    <property type="evidence" value="ECO:0007669"/>
    <property type="project" value="UniProtKB-EC"/>
</dbReference>
<protein>
    <recommendedName>
        <fullName evidence="1">chorismate mutase</fullName>
        <ecNumber evidence="1">5.4.99.5</ecNumber>
    </recommendedName>
</protein>
<dbReference type="InterPro" id="IPR006268">
    <property type="entry name" value="DAHP_syn_2"/>
</dbReference>
<accession>T2GEM1</accession>
<keyword evidence="5" id="KW-1185">Reference proteome</keyword>
<dbReference type="STRING" id="1121448.DGI_3016"/>
<dbReference type="Proteomes" id="UP000016587">
    <property type="component" value="Chromosome"/>
</dbReference>
<dbReference type="InterPro" id="IPR002701">
    <property type="entry name" value="CM_II_prokaryot"/>
</dbReference>
<dbReference type="EMBL" id="CP006585">
    <property type="protein sequence ID" value="AGW14738.1"/>
    <property type="molecule type" value="Genomic_DNA"/>
</dbReference>
<dbReference type="NCBIfam" id="NF006421">
    <property type="entry name" value="PRK08673.1"/>
    <property type="match status" value="1"/>
</dbReference>
<dbReference type="PATRIC" id="fig|1121448.10.peg.2979"/>
<name>T2GEM1_MEGG1</name>
<sequence>MTPESALHELRARMGAVNLRLLESLLEYYQVARMIGQEKDRLHLPHFDARREAEMLGEILEANAASPARLPDDMLARIFKEIFKNSTEFMGVQQRKTLRVHRNSGAGDHVITLPHGRIGGGEAAIIAGPCSVEGRDQLYKTAKPLRDAGVRFLRGGAFKPRSSPYSFQGLEEEGLILLREVADELGMDVVTEVLSVKDVELVARYADVLQVGTRNMANFSLLKVLGSLHKPILLKRGMCATMEEAILAAEYIASGGNNDIMLCERGIRTFETWTRNTLDLAAVALFKQETTLPVVVDVSHALGRKDLVARMAFAALAAGADAVMFECHCHPAAALSDADQQLDMEQAVALVRHIRDCDACIPSSMK</sequence>
<evidence type="ECO:0000259" key="3">
    <source>
        <dbReference type="PROSITE" id="PS51168"/>
    </source>
</evidence>
<dbReference type="SUPFAM" id="SSF51569">
    <property type="entry name" value="Aldolase"/>
    <property type="match status" value="1"/>
</dbReference>
<organism evidence="4 5">
    <name type="scientific">Megalodesulfovibrio gigas (strain ATCC 19364 / DSM 1382 / NCIMB 9332 / VKM B-1759)</name>
    <name type="common">Desulfovibrio gigas</name>
    <dbReference type="NCBI Taxonomy" id="1121448"/>
    <lineage>
        <taxon>Bacteria</taxon>
        <taxon>Pseudomonadati</taxon>
        <taxon>Thermodesulfobacteriota</taxon>
        <taxon>Desulfovibrionia</taxon>
        <taxon>Desulfovibrionales</taxon>
        <taxon>Desulfovibrionaceae</taxon>
        <taxon>Megalodesulfovibrio</taxon>
    </lineage>
</organism>
<evidence type="ECO:0000256" key="1">
    <source>
        <dbReference type="ARBA" id="ARBA00012404"/>
    </source>
</evidence>
<dbReference type="GO" id="GO:0016832">
    <property type="term" value="F:aldehyde-lyase activity"/>
    <property type="evidence" value="ECO:0007669"/>
    <property type="project" value="InterPro"/>
</dbReference>
<dbReference type="Gene3D" id="3.20.20.70">
    <property type="entry name" value="Aldolase class I"/>
    <property type="match status" value="1"/>
</dbReference>
<evidence type="ECO:0000313" key="5">
    <source>
        <dbReference type="Proteomes" id="UP000016587"/>
    </source>
</evidence>
<dbReference type="Pfam" id="PF01817">
    <property type="entry name" value="CM_2"/>
    <property type="match status" value="1"/>
</dbReference>
<dbReference type="PANTHER" id="PTHR43018:SF1">
    <property type="entry name" value="PROTEIN AROA(G)"/>
    <property type="match status" value="1"/>
</dbReference>
<dbReference type="GO" id="GO:0009073">
    <property type="term" value="P:aromatic amino acid family biosynthetic process"/>
    <property type="evidence" value="ECO:0007669"/>
    <property type="project" value="InterPro"/>
</dbReference>
<dbReference type="PROSITE" id="PS51168">
    <property type="entry name" value="CHORISMATE_MUT_2"/>
    <property type="match status" value="1"/>
</dbReference>
<gene>
    <name evidence="4" type="ORF">DGI_3016</name>
</gene>
<dbReference type="SMART" id="SM00830">
    <property type="entry name" value="CM_2"/>
    <property type="match status" value="1"/>
</dbReference>
<reference evidence="5" key="2">
    <citation type="submission" date="2013-07" db="EMBL/GenBank/DDBJ databases">
        <authorList>
            <person name="Morais-Silva F.O."/>
            <person name="Rezende A.M."/>
            <person name="Pimentel C."/>
            <person name="Resende D.M."/>
            <person name="Santos C.I."/>
            <person name="Clemente C."/>
            <person name="de Oliveira L.M."/>
            <person name="da Silva S.M."/>
            <person name="Costa D.A."/>
            <person name="Varela-Raposo A."/>
            <person name="Horacio E.C.A."/>
            <person name="Matos M."/>
            <person name="Flores O."/>
            <person name="Ruiz J.C."/>
            <person name="Rodrigues-Pousada C."/>
        </authorList>
    </citation>
    <scope>NUCLEOTIDE SEQUENCE [LARGE SCALE GENOMIC DNA]</scope>
    <source>
        <strain evidence="5">ATCC 19364 / DSM 1382 / NCIMB 9332 / VKM B-1759</strain>
    </source>
</reference>
<dbReference type="SUPFAM" id="SSF48600">
    <property type="entry name" value="Chorismate mutase II"/>
    <property type="match status" value="1"/>
</dbReference>
<dbReference type="Pfam" id="PF00793">
    <property type="entry name" value="DAHP_synth_1"/>
    <property type="match status" value="1"/>
</dbReference>
<dbReference type="GO" id="GO:0046417">
    <property type="term" value="P:chorismate metabolic process"/>
    <property type="evidence" value="ECO:0007669"/>
    <property type="project" value="InterPro"/>
</dbReference>
<dbReference type="InterPro" id="IPR013785">
    <property type="entry name" value="Aldolase_TIM"/>
</dbReference>